<proteinExistence type="predicted"/>
<dbReference type="Proteomes" id="UP001491310">
    <property type="component" value="Unassembled WGS sequence"/>
</dbReference>
<reference evidence="2 3" key="1">
    <citation type="journal article" date="2024" name="Nat. Commun.">
        <title>Phylogenomics reveals the evolutionary origins of lichenization in chlorophyte algae.</title>
        <authorList>
            <person name="Puginier C."/>
            <person name="Libourel C."/>
            <person name="Otte J."/>
            <person name="Skaloud P."/>
            <person name="Haon M."/>
            <person name="Grisel S."/>
            <person name="Petersen M."/>
            <person name="Berrin J.G."/>
            <person name="Delaux P.M."/>
            <person name="Dal Grande F."/>
            <person name="Keller J."/>
        </authorList>
    </citation>
    <scope>NUCLEOTIDE SEQUENCE [LARGE SCALE GENOMIC DNA]</scope>
    <source>
        <strain evidence="2 3">SAG 216-7</strain>
    </source>
</reference>
<protein>
    <submittedName>
        <fullName evidence="2">Uncharacterized protein</fullName>
    </submittedName>
</protein>
<keyword evidence="3" id="KW-1185">Reference proteome</keyword>
<gene>
    <name evidence="2" type="ORF">WJX75_001484</name>
</gene>
<evidence type="ECO:0000313" key="3">
    <source>
        <dbReference type="Proteomes" id="UP001491310"/>
    </source>
</evidence>
<organism evidence="2 3">
    <name type="scientific">Coccomyxa subellipsoidea</name>
    <dbReference type="NCBI Taxonomy" id="248742"/>
    <lineage>
        <taxon>Eukaryota</taxon>
        <taxon>Viridiplantae</taxon>
        <taxon>Chlorophyta</taxon>
        <taxon>core chlorophytes</taxon>
        <taxon>Trebouxiophyceae</taxon>
        <taxon>Trebouxiophyceae incertae sedis</taxon>
        <taxon>Coccomyxaceae</taxon>
        <taxon>Coccomyxa</taxon>
    </lineage>
</organism>
<comment type="caution">
    <text evidence="2">The sequence shown here is derived from an EMBL/GenBank/DDBJ whole genome shotgun (WGS) entry which is preliminary data.</text>
</comment>
<evidence type="ECO:0000256" key="1">
    <source>
        <dbReference type="SAM" id="MobiDB-lite"/>
    </source>
</evidence>
<dbReference type="EMBL" id="JALJOT010000018">
    <property type="protein sequence ID" value="KAK9901229.1"/>
    <property type="molecule type" value="Genomic_DNA"/>
</dbReference>
<evidence type="ECO:0000313" key="2">
    <source>
        <dbReference type="EMBL" id="KAK9901229.1"/>
    </source>
</evidence>
<feature type="region of interest" description="Disordered" evidence="1">
    <location>
        <begin position="150"/>
        <end position="183"/>
    </location>
</feature>
<accession>A0ABR2YB49</accession>
<name>A0ABR2YB49_9CHLO</name>
<sequence>MDHVMEHHPHWGIHYFAYDWFSAIRTSLVRQVKYDTFITVYMSDCDFYPRVRAAGYETLNSVKTCPDMKVEVYDLVRPVVLPLHNYDRMAAILEAEKNVTVDRNAWKRREWRLGEDVGWDNWETASLQYFRAKWGTRQEDGDECKQVEINSTAGQKSLRRQPFEGHKPLYTRRLAHSAAPDRA</sequence>